<dbReference type="InterPro" id="IPR017907">
    <property type="entry name" value="Znf_RING_CS"/>
</dbReference>
<proteinExistence type="predicted"/>
<protein>
    <submittedName>
        <fullName evidence="8">TRAF-type zinc finger protein</fullName>
    </submittedName>
</protein>
<dbReference type="SUPFAM" id="SSF57850">
    <property type="entry name" value="RING/U-box"/>
    <property type="match status" value="1"/>
</dbReference>
<gene>
    <name evidence="8" type="ORF">P154DRAFT_395252</name>
</gene>
<dbReference type="SUPFAM" id="SSF49599">
    <property type="entry name" value="TRAF domain-like"/>
    <property type="match status" value="1"/>
</dbReference>
<keyword evidence="1 4" id="KW-0479">Metal-binding</keyword>
<dbReference type="PROSITE" id="PS00518">
    <property type="entry name" value="ZF_RING_1"/>
    <property type="match status" value="1"/>
</dbReference>
<keyword evidence="9" id="KW-1185">Reference proteome</keyword>
<feature type="domain" description="TRAF-type" evidence="7">
    <location>
        <begin position="231"/>
        <end position="279"/>
    </location>
</feature>
<reference evidence="8" key="1">
    <citation type="journal article" date="2020" name="Stud. Mycol.">
        <title>101 Dothideomycetes genomes: a test case for predicting lifestyles and emergence of pathogens.</title>
        <authorList>
            <person name="Haridas S."/>
            <person name="Albert R."/>
            <person name="Binder M."/>
            <person name="Bloem J."/>
            <person name="Labutti K."/>
            <person name="Salamov A."/>
            <person name="Andreopoulos B."/>
            <person name="Baker S."/>
            <person name="Barry K."/>
            <person name="Bills G."/>
            <person name="Bluhm B."/>
            <person name="Cannon C."/>
            <person name="Castanera R."/>
            <person name="Culley D."/>
            <person name="Daum C."/>
            <person name="Ezra D."/>
            <person name="Gonzalez J."/>
            <person name="Henrissat B."/>
            <person name="Kuo A."/>
            <person name="Liang C."/>
            <person name="Lipzen A."/>
            <person name="Lutzoni F."/>
            <person name="Magnuson J."/>
            <person name="Mondo S."/>
            <person name="Nolan M."/>
            <person name="Ohm R."/>
            <person name="Pangilinan J."/>
            <person name="Park H.-J."/>
            <person name="Ramirez L."/>
            <person name="Alfaro M."/>
            <person name="Sun H."/>
            <person name="Tritt A."/>
            <person name="Yoshinaga Y."/>
            <person name="Zwiers L.-H."/>
            <person name="Turgeon B."/>
            <person name="Goodwin S."/>
            <person name="Spatafora J."/>
            <person name="Crous P."/>
            <person name="Grigoriev I."/>
        </authorList>
    </citation>
    <scope>NUCLEOTIDE SEQUENCE</scope>
    <source>
        <strain evidence="8">CBS 123094</strain>
    </source>
</reference>
<dbReference type="PANTHER" id="PTHR10131">
    <property type="entry name" value="TNF RECEPTOR ASSOCIATED FACTOR"/>
    <property type="match status" value="1"/>
</dbReference>
<evidence type="ECO:0000256" key="1">
    <source>
        <dbReference type="ARBA" id="ARBA00022723"/>
    </source>
</evidence>
<organism evidence="8 9">
    <name type="scientific">Amniculicola lignicola CBS 123094</name>
    <dbReference type="NCBI Taxonomy" id="1392246"/>
    <lineage>
        <taxon>Eukaryota</taxon>
        <taxon>Fungi</taxon>
        <taxon>Dikarya</taxon>
        <taxon>Ascomycota</taxon>
        <taxon>Pezizomycotina</taxon>
        <taxon>Dothideomycetes</taxon>
        <taxon>Pleosporomycetidae</taxon>
        <taxon>Pleosporales</taxon>
        <taxon>Amniculicolaceae</taxon>
        <taxon>Amniculicola</taxon>
    </lineage>
</organism>
<dbReference type="EMBL" id="ML977573">
    <property type="protein sequence ID" value="KAF2003254.1"/>
    <property type="molecule type" value="Genomic_DNA"/>
</dbReference>
<keyword evidence="3 4" id="KW-0862">Zinc</keyword>
<dbReference type="PROSITE" id="PS50145">
    <property type="entry name" value="ZF_TRAF"/>
    <property type="match status" value="1"/>
</dbReference>
<feature type="domain" description="RING-type" evidence="6">
    <location>
        <begin position="92"/>
        <end position="134"/>
    </location>
</feature>
<evidence type="ECO:0000256" key="2">
    <source>
        <dbReference type="ARBA" id="ARBA00022771"/>
    </source>
</evidence>
<feature type="zinc finger region" description="TRAF-type" evidence="4">
    <location>
        <begin position="231"/>
        <end position="279"/>
    </location>
</feature>
<dbReference type="InterPro" id="IPR001293">
    <property type="entry name" value="Znf_TRAF"/>
</dbReference>
<dbReference type="InterPro" id="IPR001841">
    <property type="entry name" value="Znf_RING"/>
</dbReference>
<feature type="non-terminal residue" evidence="8">
    <location>
        <position position="483"/>
    </location>
</feature>
<feature type="compositionally biased region" description="Polar residues" evidence="5">
    <location>
        <begin position="348"/>
        <end position="364"/>
    </location>
</feature>
<evidence type="ECO:0000256" key="5">
    <source>
        <dbReference type="SAM" id="MobiDB-lite"/>
    </source>
</evidence>
<feature type="compositionally biased region" description="Pro residues" evidence="5">
    <location>
        <begin position="1"/>
        <end position="10"/>
    </location>
</feature>
<dbReference type="SMART" id="SM00184">
    <property type="entry name" value="RING"/>
    <property type="match status" value="1"/>
</dbReference>
<dbReference type="Pfam" id="PF02176">
    <property type="entry name" value="zf-TRAF"/>
    <property type="match status" value="1"/>
</dbReference>
<dbReference type="Proteomes" id="UP000799779">
    <property type="component" value="Unassembled WGS sequence"/>
</dbReference>
<dbReference type="AlphaFoldDB" id="A0A6A5WQQ3"/>
<sequence length="483" mass="53610">MSSPSPIPPPNDRRSSRASSNDGVPPSANTLNVVAEPSDLLVVGGPPSSPSPLALRASNSPSSKRRKSRIAKIPPDVHMLEYVSPCDSNLVCLICHSPFDTPVQLSCEHFFCRECLEHAWDAQQDGHKNCPTCRGRADPTKEPVPVPKIIDTMLNELVVKCPNTKSGCTWVDQRANVHDHVMLYCEYTPVECPSHDCRLPISQKDFHKGCLHYTISCEDCHTAMMKKDLEAHQRQDCPNRATECPHCSTELLRIDLKSHVKDSCLMVVVPCTGAIVSCTFSAERHTVMEHETSCTMAIMAPHFREQQARTERMEARLEPLTRKVGILEDGLSNITNMLYPANDNSSSFPVTNPLDPNSAESFSTGPLVPTPDFRLPPASFPPVPPTAEQAQAPYTNPTQPPFDSQVHHLLTLHDSLRDEVSRITNALTDLEGRTNMMVINESQRNKDEMLHMNAAVNSMRVQLHWLMSATLQQRTSSSSSNRT</sequence>
<feature type="region of interest" description="Disordered" evidence="5">
    <location>
        <begin position="1"/>
        <end position="71"/>
    </location>
</feature>
<dbReference type="InterPro" id="IPR027370">
    <property type="entry name" value="Znf-RING_euk"/>
</dbReference>
<evidence type="ECO:0000256" key="3">
    <source>
        <dbReference type="ARBA" id="ARBA00022833"/>
    </source>
</evidence>
<dbReference type="Pfam" id="PF13445">
    <property type="entry name" value="zf-RING_UBOX"/>
    <property type="match status" value="1"/>
</dbReference>
<feature type="region of interest" description="Disordered" evidence="5">
    <location>
        <begin position="348"/>
        <end position="370"/>
    </location>
</feature>
<keyword evidence="2 4" id="KW-0863">Zinc-finger</keyword>
<dbReference type="OrthoDB" id="1630758at2759"/>
<dbReference type="PROSITE" id="PS50089">
    <property type="entry name" value="ZF_RING_2"/>
    <property type="match status" value="1"/>
</dbReference>
<evidence type="ECO:0000256" key="4">
    <source>
        <dbReference type="PROSITE-ProRule" id="PRU00207"/>
    </source>
</evidence>
<dbReference type="InterPro" id="IPR013083">
    <property type="entry name" value="Znf_RING/FYVE/PHD"/>
</dbReference>
<evidence type="ECO:0000313" key="8">
    <source>
        <dbReference type="EMBL" id="KAF2003254.1"/>
    </source>
</evidence>
<accession>A0A6A5WQQ3</accession>
<name>A0A6A5WQQ3_9PLEO</name>
<dbReference type="PANTHER" id="PTHR10131:SF94">
    <property type="entry name" value="TNF RECEPTOR-ASSOCIATED FACTOR 4"/>
    <property type="match status" value="1"/>
</dbReference>
<evidence type="ECO:0000259" key="6">
    <source>
        <dbReference type="PROSITE" id="PS50089"/>
    </source>
</evidence>
<evidence type="ECO:0000259" key="7">
    <source>
        <dbReference type="PROSITE" id="PS50145"/>
    </source>
</evidence>
<dbReference type="Gene3D" id="3.30.40.10">
    <property type="entry name" value="Zinc/RING finger domain, C3HC4 (zinc finger)"/>
    <property type="match status" value="2"/>
</dbReference>
<evidence type="ECO:0000313" key="9">
    <source>
        <dbReference type="Proteomes" id="UP000799779"/>
    </source>
</evidence>
<dbReference type="GO" id="GO:0008270">
    <property type="term" value="F:zinc ion binding"/>
    <property type="evidence" value="ECO:0007669"/>
    <property type="project" value="UniProtKB-KW"/>
</dbReference>
<feature type="compositionally biased region" description="Low complexity" evidence="5">
    <location>
        <begin position="51"/>
        <end position="62"/>
    </location>
</feature>